<dbReference type="Pfam" id="PF11138">
    <property type="entry name" value="DUF2911"/>
    <property type="match status" value="1"/>
</dbReference>
<gene>
    <name evidence="2" type="ORF">J2I46_11155</name>
</gene>
<evidence type="ECO:0000313" key="2">
    <source>
        <dbReference type="EMBL" id="MBO0949144.1"/>
    </source>
</evidence>
<dbReference type="EMBL" id="JAFMYW010000002">
    <property type="protein sequence ID" value="MBO0949144.1"/>
    <property type="molecule type" value="Genomic_DNA"/>
</dbReference>
<dbReference type="RefSeq" id="WP_207329073.1">
    <property type="nucleotide sequence ID" value="NZ_JAFMYW010000002.1"/>
</dbReference>
<proteinExistence type="predicted"/>
<name>A0ABS3JGM0_9BACT</name>
<dbReference type="Proteomes" id="UP000664628">
    <property type="component" value="Unassembled WGS sequence"/>
</dbReference>
<feature type="signal peptide" evidence="1">
    <location>
        <begin position="1"/>
        <end position="25"/>
    </location>
</feature>
<accession>A0ABS3JGM0</accession>
<feature type="chain" id="PRO_5045363340" evidence="1">
    <location>
        <begin position="26"/>
        <end position="178"/>
    </location>
</feature>
<keyword evidence="1" id="KW-0732">Signal</keyword>
<sequence length="178" mass="19269">MNVRQTKRVVLTVLALIVTTLSTFAQGDKASRPSPPATASGTIGGATITITYGSPSVKGRQIWGGLVPYDKAWRAGANEATIFETDKAIKVAGKELPAGKYSLFAVPGEKEWQFIFNSQTGQWGIKRGGDSNRDPANDVLTVNAKPDKSSMNEKLLYEVTKKGFVLKWENLEVPVAIK</sequence>
<organism evidence="2 3">
    <name type="scientific">Fibrella forsythiae</name>
    <dbReference type="NCBI Taxonomy" id="2817061"/>
    <lineage>
        <taxon>Bacteria</taxon>
        <taxon>Pseudomonadati</taxon>
        <taxon>Bacteroidota</taxon>
        <taxon>Cytophagia</taxon>
        <taxon>Cytophagales</taxon>
        <taxon>Spirosomataceae</taxon>
        <taxon>Fibrella</taxon>
    </lineage>
</organism>
<reference evidence="2 3" key="1">
    <citation type="submission" date="2021-03" db="EMBL/GenBank/DDBJ databases">
        <title>Fibrella sp. HMF5405 genome sequencing and assembly.</title>
        <authorList>
            <person name="Kang H."/>
            <person name="Kim H."/>
            <person name="Bae S."/>
            <person name="Joh K."/>
        </authorList>
    </citation>
    <scope>NUCLEOTIDE SEQUENCE [LARGE SCALE GENOMIC DNA]</scope>
    <source>
        <strain evidence="2 3">HMF5405</strain>
    </source>
</reference>
<evidence type="ECO:0000313" key="3">
    <source>
        <dbReference type="Proteomes" id="UP000664628"/>
    </source>
</evidence>
<comment type="caution">
    <text evidence="2">The sequence shown here is derived from an EMBL/GenBank/DDBJ whole genome shotgun (WGS) entry which is preliminary data.</text>
</comment>
<keyword evidence="3" id="KW-1185">Reference proteome</keyword>
<dbReference type="InterPro" id="IPR021314">
    <property type="entry name" value="DUF2911"/>
</dbReference>
<evidence type="ECO:0000256" key="1">
    <source>
        <dbReference type="SAM" id="SignalP"/>
    </source>
</evidence>
<protein>
    <submittedName>
        <fullName evidence="2">DUF2911 domain-containing protein</fullName>
    </submittedName>
</protein>